<proteinExistence type="predicted"/>
<feature type="domain" description="YHS" evidence="2">
    <location>
        <begin position="403"/>
        <end position="448"/>
    </location>
</feature>
<dbReference type="InterPro" id="IPR007029">
    <property type="entry name" value="YHS_dom"/>
</dbReference>
<reference evidence="4" key="1">
    <citation type="submission" date="2018-05" db="EMBL/GenBank/DDBJ databases">
        <authorList>
            <consortium name="PulseNet: The National Subtyping Network for Foodborne Disease Surveillance"/>
            <person name="Tarr C.L."/>
            <person name="Trees E."/>
            <person name="Katz L.S."/>
            <person name="Carleton-Romer H.A."/>
            <person name="Stroika S."/>
            <person name="Kucerova Z."/>
            <person name="Roache K.F."/>
            <person name="Sabol A.L."/>
            <person name="Besser J."/>
            <person name="Gerner-Smidt P."/>
        </authorList>
    </citation>
    <scope>NUCLEOTIDE SEQUENCE</scope>
    <source>
        <strain evidence="4">2014D-0197</strain>
    </source>
</reference>
<evidence type="ECO:0000259" key="3">
    <source>
        <dbReference type="Pfam" id="PF10080"/>
    </source>
</evidence>
<comment type="caution">
    <text evidence="4">The sequence shown here is derived from an EMBL/GenBank/DDBJ whole genome shotgun (WGS) entry which is preliminary data.</text>
</comment>
<feature type="transmembrane region" description="Helical" evidence="1">
    <location>
        <begin position="123"/>
        <end position="140"/>
    </location>
</feature>
<feature type="transmembrane region" description="Helical" evidence="1">
    <location>
        <begin position="6"/>
        <end position="24"/>
    </location>
</feature>
<dbReference type="AlphaFoldDB" id="A0A5L4KD70"/>
<dbReference type="RefSeq" id="WP_152789224.1">
    <property type="nucleotide sequence ID" value="NZ_AACKKR020000002.1"/>
</dbReference>
<dbReference type="Pfam" id="PF04945">
    <property type="entry name" value="YHS"/>
    <property type="match status" value="1"/>
</dbReference>
<feature type="transmembrane region" description="Helical" evidence="1">
    <location>
        <begin position="247"/>
        <end position="266"/>
    </location>
</feature>
<evidence type="ECO:0000313" key="4">
    <source>
        <dbReference type="EMBL" id="EAK0453189.1"/>
    </source>
</evidence>
<name>A0A5L4KD70_CAMFE</name>
<feature type="transmembrane region" description="Helical" evidence="1">
    <location>
        <begin position="152"/>
        <end position="174"/>
    </location>
</feature>
<feature type="transmembrane region" description="Helical" evidence="1">
    <location>
        <begin position="60"/>
        <end position="77"/>
    </location>
</feature>
<protein>
    <submittedName>
        <fullName evidence="4">DUF2318 domain-containing protein</fullName>
    </submittedName>
</protein>
<keyword evidence="1" id="KW-1133">Transmembrane helix</keyword>
<evidence type="ECO:0000256" key="1">
    <source>
        <dbReference type="SAM" id="Phobius"/>
    </source>
</evidence>
<feature type="transmembrane region" description="Helical" evidence="1">
    <location>
        <begin position="84"/>
        <end position="103"/>
    </location>
</feature>
<dbReference type="InterPro" id="IPR018758">
    <property type="entry name" value="FtrD-like"/>
</dbReference>
<sequence length="454" mass="51148">MAIFFYQVVLALFGFSFIISFLDVKEHIKNIFLPAVVGIFVGFILFGITKFAIIADDVKLFFDTLCLVALVLFLFCFKFKNSYVISLTVFLLAVGYGFDYRYISMNFTIFAGEILDSLSLSNLFLICFALVVLLLAYFILRSVLSLVCKSVRLFFAIFSTVILIVDRAGFLTLGLMQNGTVPTYSNTLSVVAKIVYFDSFLPIVFSLFLAILALFSLSKLPKKALYKDIVEFRIINAARTQGFRNAFFAWLLGAIIVCFSLFYILVSSRPPSISTPIIVEPINGEFKFDAAALLDGKLHRYAYITDDGHEVRFFLINRFKDKLAPVAVFDACAICGDMGYIKSGDNLICISCNVRIFLPSVGKAGGCNPIPFDYKYDGKNVTIGLQEIQKGATFFSKIVEKKVVDPVSKKEISNSSKFNYIYYGRTYFFENHDNQMLFEENPENYVTTSGELKE</sequence>
<accession>A0A5L4KD70</accession>
<dbReference type="EMBL" id="AACCXK010000008">
    <property type="protein sequence ID" value="EAK0453189.1"/>
    <property type="molecule type" value="Genomic_DNA"/>
</dbReference>
<keyword evidence="1" id="KW-0472">Membrane</keyword>
<feature type="transmembrane region" description="Helical" evidence="1">
    <location>
        <begin position="31"/>
        <end position="54"/>
    </location>
</feature>
<gene>
    <name evidence="4" type="ORF">AAH17_05890</name>
</gene>
<evidence type="ECO:0000259" key="2">
    <source>
        <dbReference type="Pfam" id="PF04945"/>
    </source>
</evidence>
<organism evidence="4">
    <name type="scientific">Campylobacter fetus</name>
    <dbReference type="NCBI Taxonomy" id="196"/>
    <lineage>
        <taxon>Bacteria</taxon>
        <taxon>Pseudomonadati</taxon>
        <taxon>Campylobacterota</taxon>
        <taxon>Epsilonproteobacteria</taxon>
        <taxon>Campylobacterales</taxon>
        <taxon>Campylobacteraceae</taxon>
        <taxon>Campylobacter</taxon>
    </lineage>
</organism>
<dbReference type="Pfam" id="PF10080">
    <property type="entry name" value="FtrD-like"/>
    <property type="match status" value="1"/>
</dbReference>
<feature type="domain" description="Membrane iron-sulfur containing protein FtrD-like" evidence="3">
    <location>
        <begin position="295"/>
        <end position="395"/>
    </location>
</feature>
<feature type="transmembrane region" description="Helical" evidence="1">
    <location>
        <begin position="194"/>
        <end position="217"/>
    </location>
</feature>
<keyword evidence="1" id="KW-0812">Transmembrane</keyword>